<dbReference type="Proteomes" id="UP000813824">
    <property type="component" value="Unassembled WGS sequence"/>
</dbReference>
<comment type="caution">
    <text evidence="2">The sequence shown here is derived from an EMBL/GenBank/DDBJ whole genome shotgun (WGS) entry which is preliminary data.</text>
</comment>
<evidence type="ECO:0000256" key="1">
    <source>
        <dbReference type="SAM" id="MobiDB-lite"/>
    </source>
</evidence>
<name>A0A8K0XT97_9AGAR</name>
<proteinExistence type="predicted"/>
<reference evidence="2" key="1">
    <citation type="journal article" date="2021" name="New Phytol.">
        <title>Evolutionary innovations through gain and loss of genes in the ectomycorrhizal Boletales.</title>
        <authorList>
            <person name="Wu G."/>
            <person name="Miyauchi S."/>
            <person name="Morin E."/>
            <person name="Kuo A."/>
            <person name="Drula E."/>
            <person name="Varga T."/>
            <person name="Kohler A."/>
            <person name="Feng B."/>
            <person name="Cao Y."/>
            <person name="Lipzen A."/>
            <person name="Daum C."/>
            <person name="Hundley H."/>
            <person name="Pangilinan J."/>
            <person name="Johnson J."/>
            <person name="Barry K."/>
            <person name="LaButti K."/>
            <person name="Ng V."/>
            <person name="Ahrendt S."/>
            <person name="Min B."/>
            <person name="Choi I.G."/>
            <person name="Park H."/>
            <person name="Plett J.M."/>
            <person name="Magnuson J."/>
            <person name="Spatafora J.W."/>
            <person name="Nagy L.G."/>
            <person name="Henrissat B."/>
            <person name="Grigoriev I.V."/>
            <person name="Yang Z.L."/>
            <person name="Xu J."/>
            <person name="Martin F.M."/>
        </authorList>
    </citation>
    <scope>NUCLEOTIDE SEQUENCE</scope>
    <source>
        <strain evidence="2">KKN 215</strain>
    </source>
</reference>
<protein>
    <submittedName>
        <fullName evidence="2">Uncharacterized protein</fullName>
    </submittedName>
</protein>
<dbReference type="AlphaFoldDB" id="A0A8K0XT97"/>
<feature type="region of interest" description="Disordered" evidence="1">
    <location>
        <begin position="33"/>
        <end position="58"/>
    </location>
</feature>
<feature type="region of interest" description="Disordered" evidence="1">
    <location>
        <begin position="224"/>
        <end position="280"/>
    </location>
</feature>
<accession>A0A8K0XT97</accession>
<organism evidence="2 3">
    <name type="scientific">Cristinia sonorae</name>
    <dbReference type="NCBI Taxonomy" id="1940300"/>
    <lineage>
        <taxon>Eukaryota</taxon>
        <taxon>Fungi</taxon>
        <taxon>Dikarya</taxon>
        <taxon>Basidiomycota</taxon>
        <taxon>Agaricomycotina</taxon>
        <taxon>Agaricomycetes</taxon>
        <taxon>Agaricomycetidae</taxon>
        <taxon>Agaricales</taxon>
        <taxon>Pleurotineae</taxon>
        <taxon>Stephanosporaceae</taxon>
        <taxon>Cristinia</taxon>
    </lineage>
</organism>
<feature type="compositionally biased region" description="Basic residues" evidence="1">
    <location>
        <begin position="33"/>
        <end position="50"/>
    </location>
</feature>
<evidence type="ECO:0000313" key="3">
    <source>
        <dbReference type="Proteomes" id="UP000813824"/>
    </source>
</evidence>
<dbReference type="EMBL" id="JAEVFJ010000005">
    <property type="protein sequence ID" value="KAH8104806.1"/>
    <property type="molecule type" value="Genomic_DNA"/>
</dbReference>
<gene>
    <name evidence="2" type="ORF">BXZ70DRAFT_904918</name>
</gene>
<feature type="compositionally biased region" description="Basic and acidic residues" evidence="1">
    <location>
        <begin position="232"/>
        <end position="266"/>
    </location>
</feature>
<evidence type="ECO:0000313" key="2">
    <source>
        <dbReference type="EMBL" id="KAH8104806.1"/>
    </source>
</evidence>
<sequence>MDSLKLDRVFWMVCSPFVPFTLVLRAEMYHPSQRHHPARPYGTRNRKPTHAGHNTPSLSSDSEWVILRGFDPDLPLERKSPFIVNGSCENIPLRLGGWEGLNGYKQTICPQKAISQVSTPQLLGIKLQKTIPSLPNLVSERTFDDALAGPHPCLLLASWSPFSVEFHQQMELGVGVVMDFCAANAPAGSQGSMCTRFFRCSRVLKDKQPSSQAIVPMQHAICASPTGSLSKSDGRVDRGRREPETLRSDAEGRETQFEEARGGDHRNARRKGSPVTGQVVDGAGRGGWNDYFCNGIFLFDTLRRDTALNELSSYLEVLCWFQLRRVPDGGIRSFPLPPGSAIVLTGQRMDVLGKYKS</sequence>
<keyword evidence="3" id="KW-1185">Reference proteome</keyword>